<evidence type="ECO:0008006" key="9">
    <source>
        <dbReference type="Google" id="ProtNLM"/>
    </source>
</evidence>
<dbReference type="InterPro" id="IPR052595">
    <property type="entry name" value="LRRC69/RLP"/>
</dbReference>
<keyword evidence="4" id="KW-0677">Repeat</keyword>
<comment type="subcellular location">
    <subcellularLocation>
        <location evidence="1">Membrane</location>
    </subcellularLocation>
</comment>
<keyword evidence="8" id="KW-1185">Reference proteome</keyword>
<sequence>MNITAVIGVELHAATKQIMSQSFIFPVVVLKLRYLDLSYNSFHGTIPTFIGSLIKLRFLNLGNNNLNGTIPTSVGSLTELRLLSLSSDVSLFFIFNSSSSSIAYLYLGNNSLTSSMYRWLFPLTSNKLRVLDLSGNMLDGIPKYLGNLSSLETLSFYNNSAAVKFPDFLNNLSGCTSLSLQSLQASYNQFTGPLSDDIQKFSSLKHLYLSHNQLYGSISEKLWELPMLEELDLYFNNLQVPSTYHLSGLFLMYDTTPLEFWDMWPSQLKYLNLSSNNISGTVPDLSSNFATGSAIDLSSNNFSGPIPNVSSTLSSLNLSRNKFSGGISLHMPNC</sequence>
<name>A0AAU9PQ40_9ASTR</name>
<evidence type="ECO:0000313" key="7">
    <source>
        <dbReference type="EMBL" id="CAH1452510.1"/>
    </source>
</evidence>
<dbReference type="GO" id="GO:0051707">
    <property type="term" value="P:response to other organism"/>
    <property type="evidence" value="ECO:0007669"/>
    <property type="project" value="UniProtKB-ARBA"/>
</dbReference>
<gene>
    <name evidence="7" type="ORF">LVIROSA_LOCUS37805</name>
</gene>
<dbReference type="GO" id="GO:0006952">
    <property type="term" value="P:defense response"/>
    <property type="evidence" value="ECO:0007669"/>
    <property type="project" value="UniProtKB-ARBA"/>
</dbReference>
<dbReference type="Pfam" id="PF00560">
    <property type="entry name" value="LRR_1"/>
    <property type="match status" value="5"/>
</dbReference>
<dbReference type="SMART" id="SM00369">
    <property type="entry name" value="LRR_TYP"/>
    <property type="match status" value="3"/>
</dbReference>
<evidence type="ECO:0000256" key="6">
    <source>
        <dbReference type="ARBA" id="ARBA00023180"/>
    </source>
</evidence>
<dbReference type="FunFam" id="3.80.10.10:FF:000041">
    <property type="entry name" value="LRR receptor-like serine/threonine-protein kinase ERECTA"/>
    <property type="match status" value="1"/>
</dbReference>
<evidence type="ECO:0000256" key="2">
    <source>
        <dbReference type="ARBA" id="ARBA00022614"/>
    </source>
</evidence>
<evidence type="ECO:0000256" key="4">
    <source>
        <dbReference type="ARBA" id="ARBA00022737"/>
    </source>
</evidence>
<dbReference type="InterPro" id="IPR032675">
    <property type="entry name" value="LRR_dom_sf"/>
</dbReference>
<dbReference type="Proteomes" id="UP001157418">
    <property type="component" value="Unassembled WGS sequence"/>
</dbReference>
<evidence type="ECO:0000313" key="8">
    <source>
        <dbReference type="Proteomes" id="UP001157418"/>
    </source>
</evidence>
<dbReference type="PANTHER" id="PTHR48057">
    <property type="entry name" value="LEUCINE-RICH REPEAT SERINE/THREONINE-PROTEIN KINASE 1"/>
    <property type="match status" value="1"/>
</dbReference>
<accession>A0AAU9PQ40</accession>
<dbReference type="EMBL" id="CAKMRJ010005745">
    <property type="protein sequence ID" value="CAH1452510.1"/>
    <property type="molecule type" value="Genomic_DNA"/>
</dbReference>
<protein>
    <recommendedName>
        <fullName evidence="9">Non-specific serine/threonine protein kinase</fullName>
    </recommendedName>
</protein>
<proteinExistence type="predicted"/>
<dbReference type="SUPFAM" id="SSF52047">
    <property type="entry name" value="RNI-like"/>
    <property type="match status" value="1"/>
</dbReference>
<evidence type="ECO:0000256" key="1">
    <source>
        <dbReference type="ARBA" id="ARBA00004370"/>
    </source>
</evidence>
<keyword evidence="6" id="KW-0325">Glycoprotein</keyword>
<dbReference type="AlphaFoldDB" id="A0AAU9PQ40"/>
<keyword evidence="5" id="KW-0472">Membrane</keyword>
<dbReference type="Pfam" id="PF13855">
    <property type="entry name" value="LRR_8"/>
    <property type="match status" value="1"/>
</dbReference>
<dbReference type="Gene3D" id="3.80.10.10">
    <property type="entry name" value="Ribonuclease Inhibitor"/>
    <property type="match status" value="4"/>
</dbReference>
<dbReference type="PROSITE" id="PS51450">
    <property type="entry name" value="LRR"/>
    <property type="match status" value="2"/>
</dbReference>
<dbReference type="InterPro" id="IPR003591">
    <property type="entry name" value="Leu-rich_rpt_typical-subtyp"/>
</dbReference>
<keyword evidence="3" id="KW-0732">Signal</keyword>
<dbReference type="PANTHER" id="PTHR48057:SF29">
    <property type="entry name" value="OS02G0609900 PROTEIN"/>
    <property type="match status" value="1"/>
</dbReference>
<evidence type="ECO:0000256" key="3">
    <source>
        <dbReference type="ARBA" id="ARBA00022729"/>
    </source>
</evidence>
<organism evidence="7 8">
    <name type="scientific">Lactuca virosa</name>
    <dbReference type="NCBI Taxonomy" id="75947"/>
    <lineage>
        <taxon>Eukaryota</taxon>
        <taxon>Viridiplantae</taxon>
        <taxon>Streptophyta</taxon>
        <taxon>Embryophyta</taxon>
        <taxon>Tracheophyta</taxon>
        <taxon>Spermatophyta</taxon>
        <taxon>Magnoliopsida</taxon>
        <taxon>eudicotyledons</taxon>
        <taxon>Gunneridae</taxon>
        <taxon>Pentapetalae</taxon>
        <taxon>asterids</taxon>
        <taxon>campanulids</taxon>
        <taxon>Asterales</taxon>
        <taxon>Asteraceae</taxon>
        <taxon>Cichorioideae</taxon>
        <taxon>Cichorieae</taxon>
        <taxon>Lactucinae</taxon>
        <taxon>Lactuca</taxon>
    </lineage>
</organism>
<reference evidence="7 8" key="1">
    <citation type="submission" date="2022-01" db="EMBL/GenBank/DDBJ databases">
        <authorList>
            <person name="Xiong W."/>
            <person name="Schranz E."/>
        </authorList>
    </citation>
    <scope>NUCLEOTIDE SEQUENCE [LARGE SCALE GENOMIC DNA]</scope>
</reference>
<evidence type="ECO:0000256" key="5">
    <source>
        <dbReference type="ARBA" id="ARBA00023136"/>
    </source>
</evidence>
<dbReference type="GO" id="GO:0016020">
    <property type="term" value="C:membrane"/>
    <property type="evidence" value="ECO:0007669"/>
    <property type="project" value="UniProtKB-SubCell"/>
</dbReference>
<comment type="caution">
    <text evidence="7">The sequence shown here is derived from an EMBL/GenBank/DDBJ whole genome shotgun (WGS) entry which is preliminary data.</text>
</comment>
<dbReference type="InterPro" id="IPR001611">
    <property type="entry name" value="Leu-rich_rpt"/>
</dbReference>
<keyword evidence="2" id="KW-0433">Leucine-rich repeat</keyword>